<evidence type="ECO:0000313" key="3">
    <source>
        <dbReference type="EMBL" id="PIU69070.1"/>
    </source>
</evidence>
<comment type="caution">
    <text evidence="3">The sequence shown here is derived from an EMBL/GenBank/DDBJ whole genome shotgun (WGS) entry which is preliminary data.</text>
</comment>
<dbReference type="SUPFAM" id="SSF56059">
    <property type="entry name" value="Glutathione synthetase ATP-binding domain-like"/>
    <property type="match status" value="1"/>
</dbReference>
<dbReference type="Gene3D" id="3.30.470.20">
    <property type="entry name" value="ATP-grasp fold, B domain"/>
    <property type="match status" value="1"/>
</dbReference>
<evidence type="ECO:0000313" key="4">
    <source>
        <dbReference type="Proteomes" id="UP000229916"/>
    </source>
</evidence>
<dbReference type="Proteomes" id="UP000229916">
    <property type="component" value="Unassembled WGS sequence"/>
</dbReference>
<keyword evidence="1" id="KW-0067">ATP-binding</keyword>
<evidence type="ECO:0000259" key="2">
    <source>
        <dbReference type="PROSITE" id="PS50975"/>
    </source>
</evidence>
<protein>
    <recommendedName>
        <fullName evidence="2">ATP-grasp domain-containing protein</fullName>
    </recommendedName>
</protein>
<dbReference type="PROSITE" id="PS50975">
    <property type="entry name" value="ATP_GRASP"/>
    <property type="match status" value="1"/>
</dbReference>
<gene>
    <name evidence="3" type="ORF">COS81_01505</name>
</gene>
<dbReference type="GO" id="GO:0046872">
    <property type="term" value="F:metal ion binding"/>
    <property type="evidence" value="ECO:0007669"/>
    <property type="project" value="InterPro"/>
</dbReference>
<organism evidence="3 4">
    <name type="scientific">candidate division WWE3 bacterium CG06_land_8_20_14_3_00_42_16</name>
    <dbReference type="NCBI Taxonomy" id="1975083"/>
    <lineage>
        <taxon>Bacteria</taxon>
        <taxon>Katanobacteria</taxon>
    </lineage>
</organism>
<dbReference type="GO" id="GO:0005524">
    <property type="term" value="F:ATP binding"/>
    <property type="evidence" value="ECO:0007669"/>
    <property type="project" value="UniProtKB-UniRule"/>
</dbReference>
<accession>A0A2M7AP44</accession>
<proteinExistence type="predicted"/>
<reference evidence="4" key="1">
    <citation type="submission" date="2017-09" db="EMBL/GenBank/DDBJ databases">
        <title>Depth-based differentiation of microbial function through sediment-hosted aquifers and enrichment of novel symbionts in the deep terrestrial subsurface.</title>
        <authorList>
            <person name="Probst A.J."/>
            <person name="Ladd B."/>
            <person name="Jarett J.K."/>
            <person name="Geller-Mcgrath D.E."/>
            <person name="Sieber C.M.K."/>
            <person name="Emerson J.B."/>
            <person name="Anantharaman K."/>
            <person name="Thomas B.C."/>
            <person name="Malmstrom R."/>
            <person name="Stieglmeier M."/>
            <person name="Klingl A."/>
            <person name="Woyke T."/>
            <person name="Ryan C.M."/>
            <person name="Banfield J.F."/>
        </authorList>
    </citation>
    <scope>NUCLEOTIDE SEQUENCE [LARGE SCALE GENOMIC DNA]</scope>
</reference>
<sequence length="469" mass="54113">MNQVRLNEEIANEEGDKPPSQIKSLIVSNIAETYYKTYKKTNPQEAETRINYDFLEAERAAFYTCENKAVITSVPVNAEFLHDSKKLLGLDCLLNLYPENPTHRISADILKDKILFSEVVAIIKTNPGLELIPYYATEEFFDLVSTLRQKGLKFTTPETVSAKNRFIRDHYNCKVGFRKLWDKTMDEHSFVKIPKGFVVDDLAEGIDAAWWFYQHKTDFVVKYNRGTSGFGVVFYHCRDLPAEEKEFRKYLRNHHAERMWFEESFVVEEWIDIDQEFYGGSPSIEFKINGEVRHQYTCVQRLGEKSYFEGIMMAKEVEEKSDIDLKRAVENCLEYGESLSELGYRGLFDIDLVIDKKHNVFAVEANLRRTGGTHIYETAQHFFGKNFEQKTVVVSKDNLPVSPAIQTYHDFKAKAQSLYFSKEKGEGIIPTIVSFLKIGKVGYIAFGKTLKRVEEIEKELSAAVSEKSP</sequence>
<dbReference type="EMBL" id="PEWD01000033">
    <property type="protein sequence ID" value="PIU69070.1"/>
    <property type="molecule type" value="Genomic_DNA"/>
</dbReference>
<feature type="domain" description="ATP-grasp" evidence="2">
    <location>
        <begin position="183"/>
        <end position="396"/>
    </location>
</feature>
<dbReference type="InterPro" id="IPR011761">
    <property type="entry name" value="ATP-grasp"/>
</dbReference>
<evidence type="ECO:0000256" key="1">
    <source>
        <dbReference type="PROSITE-ProRule" id="PRU00409"/>
    </source>
</evidence>
<dbReference type="AlphaFoldDB" id="A0A2M7AP44"/>
<name>A0A2M7AP44_UNCKA</name>
<keyword evidence="1" id="KW-0547">Nucleotide-binding</keyword>